<reference evidence="9" key="1">
    <citation type="submission" date="2025-08" db="UniProtKB">
        <authorList>
            <consortium name="RefSeq"/>
        </authorList>
    </citation>
    <scope>IDENTIFICATION</scope>
</reference>
<dbReference type="Pfam" id="PF16913">
    <property type="entry name" value="PUNUT"/>
    <property type="match status" value="1"/>
</dbReference>
<evidence type="ECO:0000256" key="6">
    <source>
        <dbReference type="ARBA" id="ARBA00023136"/>
    </source>
</evidence>
<protein>
    <submittedName>
        <fullName evidence="9">Purine permease 1-like</fullName>
    </submittedName>
</protein>
<evidence type="ECO:0000256" key="5">
    <source>
        <dbReference type="ARBA" id="ARBA00022989"/>
    </source>
</evidence>
<keyword evidence="4 7" id="KW-0812">Transmembrane</keyword>
<organism evidence="8 9">
    <name type="scientific">Nelumbo nucifera</name>
    <name type="common">Sacred lotus</name>
    <dbReference type="NCBI Taxonomy" id="4432"/>
    <lineage>
        <taxon>Eukaryota</taxon>
        <taxon>Viridiplantae</taxon>
        <taxon>Streptophyta</taxon>
        <taxon>Embryophyta</taxon>
        <taxon>Tracheophyta</taxon>
        <taxon>Spermatophyta</taxon>
        <taxon>Magnoliopsida</taxon>
        <taxon>Proteales</taxon>
        <taxon>Nelumbonaceae</taxon>
        <taxon>Nelumbo</taxon>
    </lineage>
</organism>
<feature type="transmembrane region" description="Helical" evidence="7">
    <location>
        <begin position="6"/>
        <end position="22"/>
    </location>
</feature>
<keyword evidence="3" id="KW-0813">Transport</keyword>
<dbReference type="GO" id="GO:0016020">
    <property type="term" value="C:membrane"/>
    <property type="evidence" value="ECO:0007669"/>
    <property type="project" value="UniProtKB-SubCell"/>
</dbReference>
<dbReference type="RefSeq" id="XP_010244043.1">
    <property type="nucleotide sequence ID" value="XM_010245741.2"/>
</dbReference>
<comment type="similarity">
    <text evidence="2">Belongs to the purine permeases (TC 2.A.7.14) family.</text>
</comment>
<dbReference type="OMA" id="AGWPITT"/>
<dbReference type="GO" id="GO:0022857">
    <property type="term" value="F:transmembrane transporter activity"/>
    <property type="evidence" value="ECO:0000318"/>
    <property type="project" value="GO_Central"/>
</dbReference>
<feature type="transmembrane region" description="Helical" evidence="7">
    <location>
        <begin position="100"/>
        <end position="118"/>
    </location>
</feature>
<dbReference type="PANTHER" id="PTHR31376">
    <property type="entry name" value="OS09G0467300 PROTEIN-RELATED"/>
    <property type="match status" value="1"/>
</dbReference>
<dbReference type="KEGG" id="nnu:104587952"/>
<sequence>MEIQMVMSIFATLFCTVGMIVNKDFQAISREAREYELGTVKYYVVLVWCAIFWQFYYLGAIGVVFVASSLVGGITSAVLLPVLEILAVVFFREKFTAEKGVALVLSLWGFTSYFYGQYKRKKKMSQTPQPQPHSNAQIP</sequence>
<evidence type="ECO:0000256" key="1">
    <source>
        <dbReference type="ARBA" id="ARBA00004370"/>
    </source>
</evidence>
<keyword evidence="6 7" id="KW-0472">Membrane</keyword>
<gene>
    <name evidence="9" type="primary">LOC104587952</name>
</gene>
<comment type="subcellular location">
    <subcellularLocation>
        <location evidence="1">Membrane</location>
    </subcellularLocation>
</comment>
<dbReference type="GO" id="GO:0005345">
    <property type="term" value="F:purine nucleobase transmembrane transporter activity"/>
    <property type="evidence" value="ECO:0007669"/>
    <property type="project" value="UniProtKB-ARBA"/>
</dbReference>
<evidence type="ECO:0000256" key="3">
    <source>
        <dbReference type="ARBA" id="ARBA00022448"/>
    </source>
</evidence>
<dbReference type="PANTHER" id="PTHR31376:SF105">
    <property type="entry name" value="PURINE PERMEASE-RELATED"/>
    <property type="match status" value="1"/>
</dbReference>
<proteinExistence type="inferred from homology"/>
<dbReference type="STRING" id="4432.A0A1U7Z8R2"/>
<dbReference type="GO" id="GO:0015211">
    <property type="term" value="F:purine nucleoside transmembrane transporter activity"/>
    <property type="evidence" value="ECO:0007669"/>
    <property type="project" value="InterPro"/>
</dbReference>
<evidence type="ECO:0000256" key="2">
    <source>
        <dbReference type="ARBA" id="ARBA00006213"/>
    </source>
</evidence>
<evidence type="ECO:0000313" key="8">
    <source>
        <dbReference type="Proteomes" id="UP000189703"/>
    </source>
</evidence>
<dbReference type="InParanoid" id="A0A1U7Z8R2"/>
<dbReference type="OrthoDB" id="1865379at2759"/>
<feature type="transmembrane region" description="Helical" evidence="7">
    <location>
        <begin position="43"/>
        <end position="67"/>
    </location>
</feature>
<name>A0A1U7Z8R2_NELNU</name>
<evidence type="ECO:0000313" key="9">
    <source>
        <dbReference type="RefSeq" id="XP_010244043.1"/>
    </source>
</evidence>
<keyword evidence="5 7" id="KW-1133">Transmembrane helix</keyword>
<evidence type="ECO:0000256" key="4">
    <source>
        <dbReference type="ARBA" id="ARBA00022692"/>
    </source>
</evidence>
<keyword evidence="8" id="KW-1185">Reference proteome</keyword>
<feature type="transmembrane region" description="Helical" evidence="7">
    <location>
        <begin position="73"/>
        <end position="91"/>
    </location>
</feature>
<dbReference type="InterPro" id="IPR030182">
    <property type="entry name" value="PUP_plant"/>
</dbReference>
<evidence type="ECO:0000256" key="7">
    <source>
        <dbReference type="SAM" id="Phobius"/>
    </source>
</evidence>
<dbReference type="Proteomes" id="UP000189703">
    <property type="component" value="Unplaced"/>
</dbReference>
<accession>A0A1U7Z8R2</accession>
<dbReference type="AlphaFoldDB" id="A0A1U7Z8R2"/>
<dbReference type="GeneID" id="104587952"/>